<reference evidence="3" key="1">
    <citation type="submission" date="2017-10" db="EMBL/GenBank/DDBJ databases">
        <title>Draft genome sequences of strains TRE 1, TRE 9, TRE H and TRI 7, isolated from tamarins, belonging to four potential novel Bifidobacterium species.</title>
        <authorList>
            <person name="Mattarelli P."/>
            <person name="Modesto M."/>
            <person name="Puglisi E."/>
            <person name="Morelli L."/>
            <person name="Bonetti A."/>
            <person name="Spezio C."/>
            <person name="Sandri C."/>
        </authorList>
    </citation>
    <scope>NUCLEOTIDE SEQUENCE [LARGE SCALE GENOMIC DNA]</scope>
    <source>
        <strain evidence="3">TREH</strain>
    </source>
</reference>
<organism evidence="2 3">
    <name type="scientific">Bifidobacterium felsineum</name>
    <dbReference type="NCBI Taxonomy" id="2045440"/>
    <lineage>
        <taxon>Bacteria</taxon>
        <taxon>Bacillati</taxon>
        <taxon>Actinomycetota</taxon>
        <taxon>Actinomycetes</taxon>
        <taxon>Bifidobacteriales</taxon>
        <taxon>Bifidobacteriaceae</taxon>
        <taxon>Bifidobacterium</taxon>
    </lineage>
</organism>
<keyword evidence="3" id="KW-1185">Reference proteome</keyword>
<dbReference type="OrthoDB" id="9804333at2"/>
<dbReference type="CDD" id="cd07438">
    <property type="entry name" value="PHP_HisPPase_AMP"/>
    <property type="match status" value="1"/>
</dbReference>
<dbReference type="InterPro" id="IPR016195">
    <property type="entry name" value="Pol/histidinol_Pase-like"/>
</dbReference>
<dbReference type="AlphaFoldDB" id="A0A2M9HIX4"/>
<dbReference type="Gene3D" id="1.10.150.650">
    <property type="match status" value="1"/>
</dbReference>
<dbReference type="PANTHER" id="PTHR42924:SF3">
    <property type="entry name" value="POLYMERASE_HISTIDINOL PHOSPHATASE N-TERMINAL DOMAIN-CONTAINING PROTEIN"/>
    <property type="match status" value="1"/>
</dbReference>
<dbReference type="SUPFAM" id="SSF89550">
    <property type="entry name" value="PHP domain-like"/>
    <property type="match status" value="1"/>
</dbReference>
<dbReference type="InterPro" id="IPR003141">
    <property type="entry name" value="Pol/His_phosphatase_N"/>
</dbReference>
<comment type="caution">
    <text evidence="2">The sequence shown here is derived from an EMBL/GenBank/DDBJ whole genome shotgun (WGS) entry which is preliminary data.</text>
</comment>
<dbReference type="EMBL" id="PEBJ01000003">
    <property type="protein sequence ID" value="PJM76770.1"/>
    <property type="molecule type" value="Genomic_DNA"/>
</dbReference>
<dbReference type="GO" id="GO:0004534">
    <property type="term" value="F:5'-3' RNA exonuclease activity"/>
    <property type="evidence" value="ECO:0007669"/>
    <property type="project" value="TreeGrafter"/>
</dbReference>
<proteinExistence type="predicted"/>
<dbReference type="InterPro" id="IPR052018">
    <property type="entry name" value="PHP_domain"/>
</dbReference>
<gene>
    <name evidence="2" type="ORF">CSQ86_06595</name>
</gene>
<evidence type="ECO:0000313" key="2">
    <source>
        <dbReference type="EMBL" id="PJM76770.1"/>
    </source>
</evidence>
<evidence type="ECO:0000259" key="1">
    <source>
        <dbReference type="SMART" id="SM00481"/>
    </source>
</evidence>
<dbReference type="RefSeq" id="WP_100494332.1">
    <property type="nucleotide sequence ID" value="NZ_JAFEJV010000012.1"/>
</dbReference>
<evidence type="ECO:0000313" key="3">
    <source>
        <dbReference type="Proteomes" id="UP000229239"/>
    </source>
</evidence>
<protein>
    <submittedName>
        <fullName evidence="2">Phosphatase</fullName>
    </submittedName>
</protein>
<dbReference type="GO" id="GO:0035312">
    <property type="term" value="F:5'-3' DNA exonuclease activity"/>
    <property type="evidence" value="ECO:0007669"/>
    <property type="project" value="TreeGrafter"/>
</dbReference>
<sequence>MERMTGYEMPVAPPKTGWDIHCHTVFSDGTETPAALAQQCKAQGLKGVAISDHDTTAGWSDAEAGARAVGLPLLRGTEITATDQGVSVHMLGFQYDPESPHIVDLFASTRAARLRRTQRMVELMSHDYPISWESVLAQVKEGGKTTIGRPHIADALVSAGVYRNRSEAFADAVNASSKYYIPTPSPTTHEVVAAIKEAGGVILVAHAADLSRNRRLLSDEQIAALADEGLDGLEVWHRGNPPEQRERLLGLCRRFHLLVTGGSDWHGKGKPNLLGENLTDEATVAEIVRRGVLPLYR</sequence>
<dbReference type="InterPro" id="IPR004013">
    <property type="entry name" value="PHP_dom"/>
</dbReference>
<feature type="domain" description="Polymerase/histidinol phosphatase N-terminal" evidence="1">
    <location>
        <begin position="18"/>
        <end position="83"/>
    </location>
</feature>
<name>A0A2M9HIX4_9BIFI</name>
<dbReference type="Pfam" id="PF02811">
    <property type="entry name" value="PHP"/>
    <property type="match status" value="1"/>
</dbReference>
<dbReference type="SMART" id="SM00481">
    <property type="entry name" value="POLIIIAc"/>
    <property type="match status" value="1"/>
</dbReference>
<accession>A0A2M9HIX4</accession>
<dbReference type="PANTHER" id="PTHR42924">
    <property type="entry name" value="EXONUCLEASE"/>
    <property type="match status" value="1"/>
</dbReference>
<dbReference type="Gene3D" id="3.20.20.140">
    <property type="entry name" value="Metal-dependent hydrolases"/>
    <property type="match status" value="1"/>
</dbReference>
<dbReference type="Proteomes" id="UP000229239">
    <property type="component" value="Unassembled WGS sequence"/>
</dbReference>